<dbReference type="EMBL" id="CABPRJ010001427">
    <property type="protein sequence ID" value="VVC35723.1"/>
    <property type="molecule type" value="Genomic_DNA"/>
</dbReference>
<evidence type="ECO:0000313" key="3">
    <source>
        <dbReference type="Proteomes" id="UP000325440"/>
    </source>
</evidence>
<organism evidence="2 3">
    <name type="scientific">Cinara cedri</name>
    <dbReference type="NCBI Taxonomy" id="506608"/>
    <lineage>
        <taxon>Eukaryota</taxon>
        <taxon>Metazoa</taxon>
        <taxon>Ecdysozoa</taxon>
        <taxon>Arthropoda</taxon>
        <taxon>Hexapoda</taxon>
        <taxon>Insecta</taxon>
        <taxon>Pterygota</taxon>
        <taxon>Neoptera</taxon>
        <taxon>Paraneoptera</taxon>
        <taxon>Hemiptera</taxon>
        <taxon>Sternorrhyncha</taxon>
        <taxon>Aphidomorpha</taxon>
        <taxon>Aphidoidea</taxon>
        <taxon>Aphididae</taxon>
        <taxon>Lachninae</taxon>
        <taxon>Cinara</taxon>
    </lineage>
</organism>
<dbReference type="AlphaFoldDB" id="A0A5E4MTZ0"/>
<accession>A0A5E4MTZ0</accession>
<name>A0A5E4MTZ0_9HEMI</name>
<keyword evidence="3" id="KW-1185">Reference proteome</keyword>
<feature type="region of interest" description="Disordered" evidence="1">
    <location>
        <begin position="1"/>
        <end position="35"/>
    </location>
</feature>
<dbReference type="Proteomes" id="UP000325440">
    <property type="component" value="Unassembled WGS sequence"/>
</dbReference>
<protein>
    <submittedName>
        <fullName evidence="2">Uncharacterized protein</fullName>
    </submittedName>
</protein>
<dbReference type="OrthoDB" id="6427659at2759"/>
<evidence type="ECO:0000313" key="2">
    <source>
        <dbReference type="EMBL" id="VVC35723.1"/>
    </source>
</evidence>
<reference evidence="2 3" key="1">
    <citation type="submission" date="2019-08" db="EMBL/GenBank/DDBJ databases">
        <authorList>
            <person name="Alioto T."/>
            <person name="Alioto T."/>
            <person name="Gomez Garrido J."/>
        </authorList>
    </citation>
    <scope>NUCLEOTIDE SEQUENCE [LARGE SCALE GENOMIC DNA]</scope>
</reference>
<gene>
    <name evidence="2" type="ORF">CINCED_3A013337</name>
</gene>
<proteinExistence type="predicted"/>
<evidence type="ECO:0000256" key="1">
    <source>
        <dbReference type="SAM" id="MobiDB-lite"/>
    </source>
</evidence>
<sequence>MVENERSSTCNIRPHTDNEDEDIDDAKSSSVSPLQGEDSFVIKRFKKEKLSDILTKRAEERSKIIKLIEEQNQQVLNTEK</sequence>